<proteinExistence type="predicted"/>
<evidence type="ECO:0000313" key="2">
    <source>
        <dbReference type="Proteomes" id="UP000255106"/>
    </source>
</evidence>
<dbReference type="AlphaFoldDB" id="A0A377M416"/>
<name>A0A377M416_ENTCL</name>
<sequence length="118" mass="13066">MHLRLGTLLLGLRELTLGVEHVDKAGNPLPVAIAGQVEGVLQRIDGLRQTRFTLLIGAVTHQRILNIPQRGQYRLAIIQHRRPLLRTRHFHAGDQSSALEDGNGDLRTKTVEVAASSR</sequence>
<dbReference type="Proteomes" id="UP000255106">
    <property type="component" value="Unassembled WGS sequence"/>
</dbReference>
<gene>
    <name evidence="1" type="ORF">NCTC10005_05944</name>
</gene>
<protein>
    <submittedName>
        <fullName evidence="1">Uncharacterized protein</fullName>
    </submittedName>
</protein>
<evidence type="ECO:0000313" key="1">
    <source>
        <dbReference type="EMBL" id="STQ13139.1"/>
    </source>
</evidence>
<accession>A0A377M416</accession>
<organism evidence="1 2">
    <name type="scientific">Enterobacter cloacae</name>
    <dbReference type="NCBI Taxonomy" id="550"/>
    <lineage>
        <taxon>Bacteria</taxon>
        <taxon>Pseudomonadati</taxon>
        <taxon>Pseudomonadota</taxon>
        <taxon>Gammaproteobacteria</taxon>
        <taxon>Enterobacterales</taxon>
        <taxon>Enterobacteriaceae</taxon>
        <taxon>Enterobacter</taxon>
        <taxon>Enterobacter cloacae complex</taxon>
    </lineage>
</organism>
<reference evidence="1 2" key="1">
    <citation type="submission" date="2018-06" db="EMBL/GenBank/DDBJ databases">
        <authorList>
            <consortium name="Pathogen Informatics"/>
            <person name="Doyle S."/>
        </authorList>
    </citation>
    <scope>NUCLEOTIDE SEQUENCE [LARGE SCALE GENOMIC DNA]</scope>
    <source>
        <strain evidence="1 2">NCTC10005</strain>
    </source>
</reference>
<dbReference type="EMBL" id="UGJB01000004">
    <property type="protein sequence ID" value="STQ13139.1"/>
    <property type="molecule type" value="Genomic_DNA"/>
</dbReference>